<reference evidence="2 3" key="1">
    <citation type="submission" date="2022-12" db="EMBL/GenBank/DDBJ databases">
        <title>Chromosome-level genome of Tegillarca granosa.</title>
        <authorList>
            <person name="Kim J."/>
        </authorList>
    </citation>
    <scope>NUCLEOTIDE SEQUENCE [LARGE SCALE GENOMIC DNA]</scope>
    <source>
        <strain evidence="2">Teg-2019</strain>
        <tissue evidence="2">Adductor muscle</tissue>
    </source>
</reference>
<evidence type="ECO:0000256" key="1">
    <source>
        <dbReference type="SAM" id="MobiDB-lite"/>
    </source>
</evidence>
<sequence>MTNDVIVHIKSMTNTVIVQIRSMTNDVIVYIRSMANDVIVYIRSMANNVIIHIRSMTNDVIVHIISMTNDVIVHIISMTNDVIVHIISMTNDVIVHIISMTNDVIVYIRSVIVHVISITNDVIVYIRSMINDAIVYIRGMANDAIVHEFVPLDDLKGQRPRYKSETCMEISVTENPRKRSKSESHIERDSPLLFVTGKNSGKCNSEQKFDEDFQTAIFDLNSDNSDGSITPVFSLESFIERCNSSNLVSESYIDRSNTPVCVQENSVVDRSDTPTFVPSVDKTEKIICSTLSKCKQLRRSKTDPGFDNSLRYPFWKHQHHDPLDMDDIDFYFNLEEIPLRSSVSSSPGEFFHNYKTDSKDILIQPKRKLSSTGVQTSFDENCNEIPEKEDKLDLKKLLLKVSTGTNTTDSLERPKKKVKENRKMSAKENKQGKTGENQTSDVNSVHSSEKCDTYKENKKPTQNTSHETQSPVKKPTSFPSELVTNMSSFLNDESPEMQVIVNATSPVLFRRRSSNNFRTNGKFQVQNVDGNPPETSVSQDTNNDLFMNPDMAKTWHGITSNKWKTYYGPIMRSMLQEINNNNNNNNETGSENSDINQSLQYNSNSLRARTLLDEMHKKYCAYQYKNRLQLPSPDDLILPFKLKSSPPPPNRMLSRSWIFRKYAVPTNTPSPSPSPESPEISESSAANQLEENKDGQREATPADSSGKQAQPKQILVET</sequence>
<feature type="region of interest" description="Disordered" evidence="1">
    <location>
        <begin position="664"/>
        <end position="718"/>
    </location>
</feature>
<dbReference type="Proteomes" id="UP001217089">
    <property type="component" value="Unassembled WGS sequence"/>
</dbReference>
<dbReference type="EMBL" id="JARBDR010000923">
    <property type="protein sequence ID" value="KAJ8298393.1"/>
    <property type="molecule type" value="Genomic_DNA"/>
</dbReference>
<feature type="region of interest" description="Disordered" evidence="1">
    <location>
        <begin position="404"/>
        <end position="480"/>
    </location>
</feature>
<gene>
    <name evidence="2" type="ORF">KUTeg_024924</name>
</gene>
<evidence type="ECO:0000313" key="3">
    <source>
        <dbReference type="Proteomes" id="UP001217089"/>
    </source>
</evidence>
<protein>
    <submittedName>
        <fullName evidence="2">Uncharacterized protein</fullName>
    </submittedName>
</protein>
<comment type="caution">
    <text evidence="2">The sequence shown here is derived from an EMBL/GenBank/DDBJ whole genome shotgun (WGS) entry which is preliminary data.</text>
</comment>
<evidence type="ECO:0000313" key="2">
    <source>
        <dbReference type="EMBL" id="KAJ8298393.1"/>
    </source>
</evidence>
<name>A0ABQ9E510_TEGGR</name>
<organism evidence="2 3">
    <name type="scientific">Tegillarca granosa</name>
    <name type="common">Malaysian cockle</name>
    <name type="synonym">Anadara granosa</name>
    <dbReference type="NCBI Taxonomy" id="220873"/>
    <lineage>
        <taxon>Eukaryota</taxon>
        <taxon>Metazoa</taxon>
        <taxon>Spiralia</taxon>
        <taxon>Lophotrochozoa</taxon>
        <taxon>Mollusca</taxon>
        <taxon>Bivalvia</taxon>
        <taxon>Autobranchia</taxon>
        <taxon>Pteriomorphia</taxon>
        <taxon>Arcoida</taxon>
        <taxon>Arcoidea</taxon>
        <taxon>Arcidae</taxon>
        <taxon>Tegillarca</taxon>
    </lineage>
</organism>
<feature type="compositionally biased region" description="Polar residues" evidence="1">
    <location>
        <begin position="434"/>
        <end position="446"/>
    </location>
</feature>
<feature type="compositionally biased region" description="Basic and acidic residues" evidence="1">
    <location>
        <begin position="421"/>
        <end position="433"/>
    </location>
</feature>
<keyword evidence="3" id="KW-1185">Reference proteome</keyword>
<feature type="compositionally biased region" description="Basic and acidic residues" evidence="1">
    <location>
        <begin position="447"/>
        <end position="459"/>
    </location>
</feature>
<proteinExistence type="predicted"/>
<feature type="compositionally biased region" description="Polar residues" evidence="1">
    <location>
        <begin position="702"/>
        <end position="711"/>
    </location>
</feature>
<feature type="compositionally biased region" description="Polar residues" evidence="1">
    <location>
        <begin position="460"/>
        <end position="480"/>
    </location>
</feature>
<accession>A0ABQ9E510</accession>